<feature type="domain" description="ABC transmembrane type-1" evidence="8">
    <location>
        <begin position="85"/>
        <end position="282"/>
    </location>
</feature>
<name>A0A7W8A1U4_9ACTN</name>
<dbReference type="Pfam" id="PF00528">
    <property type="entry name" value="BPD_transp_1"/>
    <property type="match status" value="1"/>
</dbReference>
<evidence type="ECO:0000313" key="9">
    <source>
        <dbReference type="EMBL" id="MBB5077924.1"/>
    </source>
</evidence>
<proteinExistence type="inferred from homology"/>
<sequence>MRNPFALPPMPPWMEKPTVLGRATKGIALTIICVLVLYPFVLAVGTSLASADELRAAGGWVLIPSEPTLEAYQVLLSGGVVTKAAVVTVGVTVIGTALSMLATIMIAYGTSRPGSLGSRWIVLMMLGTFLFAPGIIPSFLMVKQLGMLDTYAALVLPVLLNAFNVIVVRQFFMNVPNELLDAARMDGATDMTILRKVILPLSKAVLAVVGLFYAVSYWNAFFNAMLYVQSDKYPLQMILRSYIIEAGEMNAGDLGIAHLPPGQAIKMAVLVCAVAPIVCVYPFLQKYFVKGVLTGAIKG</sequence>
<comment type="similarity">
    <text evidence="7">Belongs to the binding-protein-dependent transport system permease family.</text>
</comment>
<evidence type="ECO:0000256" key="7">
    <source>
        <dbReference type="RuleBase" id="RU363032"/>
    </source>
</evidence>
<evidence type="ECO:0000256" key="2">
    <source>
        <dbReference type="ARBA" id="ARBA00022448"/>
    </source>
</evidence>
<evidence type="ECO:0000256" key="3">
    <source>
        <dbReference type="ARBA" id="ARBA00022475"/>
    </source>
</evidence>
<dbReference type="SUPFAM" id="SSF161098">
    <property type="entry name" value="MetI-like"/>
    <property type="match status" value="1"/>
</dbReference>
<feature type="transmembrane region" description="Helical" evidence="7">
    <location>
        <begin position="151"/>
        <end position="172"/>
    </location>
</feature>
<dbReference type="AlphaFoldDB" id="A0A7W8A1U4"/>
<feature type="transmembrane region" description="Helical" evidence="7">
    <location>
        <begin position="84"/>
        <end position="108"/>
    </location>
</feature>
<dbReference type="Gene3D" id="1.10.3720.10">
    <property type="entry name" value="MetI-like"/>
    <property type="match status" value="1"/>
</dbReference>
<dbReference type="GO" id="GO:0055085">
    <property type="term" value="P:transmembrane transport"/>
    <property type="evidence" value="ECO:0007669"/>
    <property type="project" value="InterPro"/>
</dbReference>
<evidence type="ECO:0000256" key="4">
    <source>
        <dbReference type="ARBA" id="ARBA00022692"/>
    </source>
</evidence>
<dbReference type="PROSITE" id="PS50928">
    <property type="entry name" value="ABC_TM1"/>
    <property type="match status" value="1"/>
</dbReference>
<dbReference type="GO" id="GO:0005886">
    <property type="term" value="C:plasma membrane"/>
    <property type="evidence" value="ECO:0007669"/>
    <property type="project" value="UniProtKB-SubCell"/>
</dbReference>
<dbReference type="InterPro" id="IPR000515">
    <property type="entry name" value="MetI-like"/>
</dbReference>
<evidence type="ECO:0000256" key="6">
    <source>
        <dbReference type="ARBA" id="ARBA00023136"/>
    </source>
</evidence>
<keyword evidence="5 7" id="KW-1133">Transmembrane helix</keyword>
<keyword evidence="2 7" id="KW-0813">Transport</keyword>
<accession>A0A7W8A1U4</accession>
<dbReference type="RefSeq" id="WP_184962214.1">
    <property type="nucleotide sequence ID" value="NZ_JACHIN010000004.1"/>
</dbReference>
<dbReference type="InterPro" id="IPR035906">
    <property type="entry name" value="MetI-like_sf"/>
</dbReference>
<dbReference type="Proteomes" id="UP000568380">
    <property type="component" value="Unassembled WGS sequence"/>
</dbReference>
<dbReference type="EMBL" id="JACHIN010000004">
    <property type="protein sequence ID" value="MBB5077924.1"/>
    <property type="molecule type" value="Genomic_DNA"/>
</dbReference>
<feature type="transmembrane region" description="Helical" evidence="7">
    <location>
        <begin position="264"/>
        <end position="284"/>
    </location>
</feature>
<organism evidence="9 10">
    <name type="scientific">Nonomuraea endophytica</name>
    <dbReference type="NCBI Taxonomy" id="714136"/>
    <lineage>
        <taxon>Bacteria</taxon>
        <taxon>Bacillati</taxon>
        <taxon>Actinomycetota</taxon>
        <taxon>Actinomycetes</taxon>
        <taxon>Streptosporangiales</taxon>
        <taxon>Streptosporangiaceae</taxon>
        <taxon>Nonomuraea</taxon>
    </lineage>
</organism>
<keyword evidence="10" id="KW-1185">Reference proteome</keyword>
<evidence type="ECO:0000256" key="1">
    <source>
        <dbReference type="ARBA" id="ARBA00004651"/>
    </source>
</evidence>
<comment type="subcellular location">
    <subcellularLocation>
        <location evidence="1 7">Cell membrane</location>
        <topology evidence="1 7">Multi-pass membrane protein</topology>
    </subcellularLocation>
</comment>
<reference evidence="9 10" key="1">
    <citation type="submission" date="2020-08" db="EMBL/GenBank/DDBJ databases">
        <title>Genomic Encyclopedia of Type Strains, Phase IV (KMG-IV): sequencing the most valuable type-strain genomes for metagenomic binning, comparative biology and taxonomic classification.</title>
        <authorList>
            <person name="Goeker M."/>
        </authorList>
    </citation>
    <scope>NUCLEOTIDE SEQUENCE [LARGE SCALE GENOMIC DNA]</scope>
    <source>
        <strain evidence="9 10">DSM 45385</strain>
    </source>
</reference>
<dbReference type="PANTHER" id="PTHR43744:SF9">
    <property type="entry name" value="POLYGALACTURONAN_RHAMNOGALACTURONAN TRANSPORT SYSTEM PERMEASE PROTEIN YTCP"/>
    <property type="match status" value="1"/>
</dbReference>
<evidence type="ECO:0000259" key="8">
    <source>
        <dbReference type="PROSITE" id="PS50928"/>
    </source>
</evidence>
<comment type="caution">
    <text evidence="9">The sequence shown here is derived from an EMBL/GenBank/DDBJ whole genome shotgun (WGS) entry which is preliminary data.</text>
</comment>
<keyword evidence="4 7" id="KW-0812">Transmembrane</keyword>
<keyword evidence="6 7" id="KW-0472">Membrane</keyword>
<dbReference type="CDD" id="cd06261">
    <property type="entry name" value="TM_PBP2"/>
    <property type="match status" value="1"/>
</dbReference>
<protein>
    <submittedName>
        <fullName evidence="9">ABC-type glycerol-3-phosphate transport system permease component</fullName>
    </submittedName>
</protein>
<feature type="transmembrane region" description="Helical" evidence="7">
    <location>
        <begin position="120"/>
        <end position="139"/>
    </location>
</feature>
<evidence type="ECO:0000256" key="5">
    <source>
        <dbReference type="ARBA" id="ARBA00022989"/>
    </source>
</evidence>
<evidence type="ECO:0000313" key="10">
    <source>
        <dbReference type="Proteomes" id="UP000568380"/>
    </source>
</evidence>
<dbReference type="PANTHER" id="PTHR43744">
    <property type="entry name" value="ABC TRANSPORTER PERMEASE PROTEIN MG189-RELATED-RELATED"/>
    <property type="match status" value="1"/>
</dbReference>
<gene>
    <name evidence="9" type="ORF">HNR40_003399</name>
</gene>
<keyword evidence="3" id="KW-1003">Cell membrane</keyword>